<dbReference type="SMART" id="SM00387">
    <property type="entry name" value="HATPase_c"/>
    <property type="match status" value="1"/>
</dbReference>
<dbReference type="InterPro" id="IPR036097">
    <property type="entry name" value="HisK_dim/P_sf"/>
</dbReference>
<dbReference type="SUPFAM" id="SSF47384">
    <property type="entry name" value="Homodimeric domain of signal transducing histidine kinase"/>
    <property type="match status" value="1"/>
</dbReference>
<evidence type="ECO:0000256" key="10">
    <source>
        <dbReference type="ARBA" id="ARBA00023136"/>
    </source>
</evidence>
<gene>
    <name evidence="14" type="ORF">SAMN05421759_1156</name>
</gene>
<comment type="catalytic activity">
    <reaction evidence="1">
        <text>ATP + protein L-histidine = ADP + protein N-phospho-L-histidine.</text>
        <dbReference type="EC" id="2.7.13.3"/>
    </reaction>
</comment>
<dbReference type="GO" id="GO:0000155">
    <property type="term" value="F:phosphorelay sensor kinase activity"/>
    <property type="evidence" value="ECO:0007669"/>
    <property type="project" value="InterPro"/>
</dbReference>
<dbReference type="Proteomes" id="UP000186684">
    <property type="component" value="Unassembled WGS sequence"/>
</dbReference>
<dbReference type="Gene3D" id="1.10.287.130">
    <property type="match status" value="1"/>
</dbReference>
<keyword evidence="11" id="KW-0175">Coiled coil</keyword>
<dbReference type="Gene3D" id="6.10.340.10">
    <property type="match status" value="1"/>
</dbReference>
<dbReference type="OrthoDB" id="9809766at2"/>
<evidence type="ECO:0000256" key="3">
    <source>
        <dbReference type="ARBA" id="ARBA00012438"/>
    </source>
</evidence>
<evidence type="ECO:0000256" key="2">
    <source>
        <dbReference type="ARBA" id="ARBA00004370"/>
    </source>
</evidence>
<evidence type="ECO:0000313" key="15">
    <source>
        <dbReference type="Proteomes" id="UP000186684"/>
    </source>
</evidence>
<evidence type="ECO:0000256" key="11">
    <source>
        <dbReference type="SAM" id="Coils"/>
    </source>
</evidence>
<dbReference type="SUPFAM" id="SSF158472">
    <property type="entry name" value="HAMP domain-like"/>
    <property type="match status" value="1"/>
</dbReference>
<keyword evidence="9" id="KW-0902">Two-component regulatory system</keyword>
<dbReference type="SMART" id="SM00388">
    <property type="entry name" value="HisKA"/>
    <property type="match status" value="1"/>
</dbReference>
<dbReference type="InterPro" id="IPR050428">
    <property type="entry name" value="TCS_sensor_his_kinase"/>
</dbReference>
<dbReference type="AlphaFoldDB" id="A0A1N7PEG4"/>
<dbReference type="CDD" id="cd06225">
    <property type="entry name" value="HAMP"/>
    <property type="match status" value="1"/>
</dbReference>
<feature type="coiled-coil region" evidence="11">
    <location>
        <begin position="73"/>
        <end position="143"/>
    </location>
</feature>
<dbReference type="SMART" id="SM00304">
    <property type="entry name" value="HAMP"/>
    <property type="match status" value="1"/>
</dbReference>
<evidence type="ECO:0000256" key="6">
    <source>
        <dbReference type="ARBA" id="ARBA00022692"/>
    </source>
</evidence>
<evidence type="ECO:0000256" key="5">
    <source>
        <dbReference type="ARBA" id="ARBA00022679"/>
    </source>
</evidence>
<dbReference type="InterPro" id="IPR005467">
    <property type="entry name" value="His_kinase_dom"/>
</dbReference>
<accession>A0A1N7PEG4</accession>
<comment type="subcellular location">
    <subcellularLocation>
        <location evidence="2">Membrane</location>
    </subcellularLocation>
</comment>
<dbReference type="FunFam" id="1.10.287.130:FF:000001">
    <property type="entry name" value="Two-component sensor histidine kinase"/>
    <property type="match status" value="1"/>
</dbReference>
<protein>
    <recommendedName>
        <fullName evidence="3">histidine kinase</fullName>
        <ecNumber evidence="3">2.7.13.3</ecNumber>
    </recommendedName>
</protein>
<keyword evidence="15" id="KW-1185">Reference proteome</keyword>
<feature type="domain" description="HAMP" evidence="13">
    <location>
        <begin position="218"/>
        <end position="270"/>
    </location>
</feature>
<dbReference type="RefSeq" id="WP_076449961.1">
    <property type="nucleotide sequence ID" value="NZ_FTOQ01000015.1"/>
</dbReference>
<dbReference type="PANTHER" id="PTHR45436:SF5">
    <property type="entry name" value="SENSOR HISTIDINE KINASE TRCS"/>
    <property type="match status" value="1"/>
</dbReference>
<reference evidence="15" key="1">
    <citation type="submission" date="2017-01" db="EMBL/GenBank/DDBJ databases">
        <authorList>
            <person name="Varghese N."/>
            <person name="Submissions S."/>
        </authorList>
    </citation>
    <scope>NUCLEOTIDE SEQUENCE [LARGE SCALE GENOMIC DNA]</scope>
    <source>
        <strain evidence="15">DSM 29430</strain>
    </source>
</reference>
<evidence type="ECO:0000259" key="12">
    <source>
        <dbReference type="PROSITE" id="PS50109"/>
    </source>
</evidence>
<organism evidence="14 15">
    <name type="scientific">Roseivivax lentus</name>
    <dbReference type="NCBI Taxonomy" id="633194"/>
    <lineage>
        <taxon>Bacteria</taxon>
        <taxon>Pseudomonadati</taxon>
        <taxon>Pseudomonadota</taxon>
        <taxon>Alphaproteobacteria</taxon>
        <taxon>Rhodobacterales</taxon>
        <taxon>Roseobacteraceae</taxon>
        <taxon>Roseivivax</taxon>
    </lineage>
</organism>
<dbReference type="InterPro" id="IPR003661">
    <property type="entry name" value="HisK_dim/P_dom"/>
</dbReference>
<sequence length="522" mass="57267">MRFTTKIAIAQAVLVLVAGAVAVLILTTLRTNQSVMREISDSYEQTLTVKGIEQMADNYSEQIAEHVILGPESEQAEKARDELLGVIETMERQVAAEIEELREVDDLEEIAEEQLELDRMTGLREAVLRLEEARLRLVHALQQGETARAIEIYSGEIEEVLDVTLDRLTEDSVAREQLEVREALADSQEAMHRLRWIAAGLGLASVLVAAGLSHFLNRSVLRPVARLGDGVAAVSGGDLDHRITVNRKDEFGDLAKGFNRMTAEIDTQRGALIAARNNLKREVDERTQELRDALRDLERQSKQRSRFLADISHELRTPLTVLRGRAEVALRDPETDQTAMRTVIERTVGTATKLGRLVEDLLFLARSEAGVIPIERGPVVLQDVLADTLLDSRELARSKRIALLPRQPAVPIEVTGDADRLRQALLILLDNAVEAAPEASTIQVTLSRDDATVIEVADEGPGFSEDEIAEPSVRFRKGRSRGTGLGLSIAAWIMEGHGGSLSVSNGSGGGGVVRLVLREDAP</sequence>
<evidence type="ECO:0000256" key="9">
    <source>
        <dbReference type="ARBA" id="ARBA00023012"/>
    </source>
</evidence>
<keyword evidence="10" id="KW-0472">Membrane</keyword>
<dbReference type="PROSITE" id="PS50885">
    <property type="entry name" value="HAMP"/>
    <property type="match status" value="1"/>
</dbReference>
<dbReference type="EMBL" id="FTOQ01000015">
    <property type="protein sequence ID" value="SIT08936.1"/>
    <property type="molecule type" value="Genomic_DNA"/>
</dbReference>
<dbReference type="STRING" id="633194.SAMN05421759_1156"/>
<dbReference type="InterPro" id="IPR036890">
    <property type="entry name" value="HATPase_C_sf"/>
</dbReference>
<evidence type="ECO:0000313" key="14">
    <source>
        <dbReference type="EMBL" id="SIT08936.1"/>
    </source>
</evidence>
<keyword evidence="5" id="KW-0808">Transferase</keyword>
<dbReference type="EC" id="2.7.13.3" evidence="3"/>
<evidence type="ECO:0000256" key="8">
    <source>
        <dbReference type="ARBA" id="ARBA00022989"/>
    </source>
</evidence>
<dbReference type="PRINTS" id="PR00344">
    <property type="entry name" value="BCTRLSENSOR"/>
</dbReference>
<dbReference type="InterPro" id="IPR004358">
    <property type="entry name" value="Sig_transdc_His_kin-like_C"/>
</dbReference>
<keyword evidence="8" id="KW-1133">Transmembrane helix</keyword>
<feature type="coiled-coil region" evidence="11">
    <location>
        <begin position="276"/>
        <end position="303"/>
    </location>
</feature>
<evidence type="ECO:0000256" key="4">
    <source>
        <dbReference type="ARBA" id="ARBA00022553"/>
    </source>
</evidence>
<keyword evidence="4" id="KW-0597">Phosphoprotein</keyword>
<dbReference type="CDD" id="cd00082">
    <property type="entry name" value="HisKA"/>
    <property type="match status" value="1"/>
</dbReference>
<evidence type="ECO:0000256" key="1">
    <source>
        <dbReference type="ARBA" id="ARBA00000085"/>
    </source>
</evidence>
<evidence type="ECO:0000259" key="13">
    <source>
        <dbReference type="PROSITE" id="PS50885"/>
    </source>
</evidence>
<dbReference type="Pfam" id="PF02518">
    <property type="entry name" value="HATPase_c"/>
    <property type="match status" value="1"/>
</dbReference>
<keyword evidence="7 14" id="KW-0418">Kinase</keyword>
<dbReference type="GO" id="GO:0005886">
    <property type="term" value="C:plasma membrane"/>
    <property type="evidence" value="ECO:0007669"/>
    <property type="project" value="TreeGrafter"/>
</dbReference>
<proteinExistence type="predicted"/>
<dbReference type="Pfam" id="PF00512">
    <property type="entry name" value="HisKA"/>
    <property type="match status" value="1"/>
</dbReference>
<keyword evidence="6" id="KW-0812">Transmembrane</keyword>
<evidence type="ECO:0000256" key="7">
    <source>
        <dbReference type="ARBA" id="ARBA00022777"/>
    </source>
</evidence>
<dbReference type="InterPro" id="IPR003594">
    <property type="entry name" value="HATPase_dom"/>
</dbReference>
<dbReference type="Gene3D" id="3.30.565.10">
    <property type="entry name" value="Histidine kinase-like ATPase, C-terminal domain"/>
    <property type="match status" value="1"/>
</dbReference>
<feature type="domain" description="Histidine kinase" evidence="12">
    <location>
        <begin position="310"/>
        <end position="521"/>
    </location>
</feature>
<dbReference type="InterPro" id="IPR003660">
    <property type="entry name" value="HAMP_dom"/>
</dbReference>
<dbReference type="Pfam" id="PF00672">
    <property type="entry name" value="HAMP"/>
    <property type="match status" value="1"/>
</dbReference>
<dbReference type="SUPFAM" id="SSF55874">
    <property type="entry name" value="ATPase domain of HSP90 chaperone/DNA topoisomerase II/histidine kinase"/>
    <property type="match status" value="1"/>
</dbReference>
<dbReference type="PROSITE" id="PS50109">
    <property type="entry name" value="HIS_KIN"/>
    <property type="match status" value="1"/>
</dbReference>
<dbReference type="PANTHER" id="PTHR45436">
    <property type="entry name" value="SENSOR HISTIDINE KINASE YKOH"/>
    <property type="match status" value="1"/>
</dbReference>
<name>A0A1N7PEG4_9RHOB</name>
<dbReference type="CDD" id="cd00075">
    <property type="entry name" value="HATPase"/>
    <property type="match status" value="1"/>
</dbReference>